<name>A0A388L4V8_CHABU</name>
<evidence type="ECO:0000256" key="5">
    <source>
        <dbReference type="SAM" id="MobiDB-lite"/>
    </source>
</evidence>
<evidence type="ECO:0000313" key="8">
    <source>
        <dbReference type="Proteomes" id="UP000265515"/>
    </source>
</evidence>
<feature type="compositionally biased region" description="Gly residues" evidence="5">
    <location>
        <begin position="768"/>
        <end position="778"/>
    </location>
</feature>
<dbReference type="Gene3D" id="3.30.40.10">
    <property type="entry name" value="Zinc/RING finger domain, C3HC4 (zinc finger)"/>
    <property type="match status" value="1"/>
</dbReference>
<dbReference type="Gramene" id="GBG77336">
    <property type="protein sequence ID" value="GBG77336"/>
    <property type="gene ID" value="CBR_g23667"/>
</dbReference>
<feature type="region of interest" description="Disordered" evidence="5">
    <location>
        <begin position="719"/>
        <end position="811"/>
    </location>
</feature>
<feature type="region of interest" description="Disordered" evidence="5">
    <location>
        <begin position="44"/>
        <end position="75"/>
    </location>
</feature>
<accession>A0A388L4V8</accession>
<gene>
    <name evidence="7" type="ORF">CBR_g23667</name>
</gene>
<evidence type="ECO:0000313" key="7">
    <source>
        <dbReference type="EMBL" id="GBG77336.1"/>
    </source>
</evidence>
<dbReference type="InterPro" id="IPR018957">
    <property type="entry name" value="Znf_C3HC4_RING-type"/>
</dbReference>
<feature type="compositionally biased region" description="Low complexity" evidence="5">
    <location>
        <begin position="855"/>
        <end position="873"/>
    </location>
</feature>
<feature type="compositionally biased region" description="Basic and acidic residues" evidence="5">
    <location>
        <begin position="173"/>
        <end position="185"/>
    </location>
</feature>
<feature type="region of interest" description="Disordered" evidence="5">
    <location>
        <begin position="389"/>
        <end position="435"/>
    </location>
</feature>
<dbReference type="AlphaFoldDB" id="A0A388L4V8"/>
<feature type="region of interest" description="Disordered" evidence="5">
    <location>
        <begin position="669"/>
        <end position="706"/>
    </location>
</feature>
<feature type="region of interest" description="Disordered" evidence="5">
    <location>
        <begin position="274"/>
        <end position="341"/>
    </location>
</feature>
<sequence length="1087" mass="114804">MAAGLSRDRDPLCRIRLPCNSNSPTRVLLVDALPVISRSIRSPSCTSHHHSASATSSASSFSPFPSSGRGGCETSSQARSAHLLLAPLPSDPSSPLIYHAPRVALDPPLSDDDPSAVLVSAQSPRVTVEGTRQHRRRDEVCRTAPTTGAAPEDRRGGTAVAGGVRQLALGVARGERAAGEGRGGREGGGGGEEGGTAERGPWTKASARGRTPALSGSGGRNKSQITPAALAAAPVCPPSSSSSLSGPAGPHSEQDSIPHQRNVSPFRRIFAANGAGRVSPFRPRRASTSHTNEDSSQRVTGAGGDSLAAGIAHSGPVAGSGELSAPSYSPTVSSGPSPSISLVARVGGRNYVRGAGGNSGRERGGDGVNAIVALEPAMVVVTGMDDLDSDEEDEELEGRGGRRGVAVVSGHRQEERERHRQGEHPQQQEGDSLLQQSERTVDRVLDRVAGLQQSEGAAERVIDRVAVRVSQSQQHTPLSANNHSHHRANVSTHNSNGQSVQSRGSDANNENFQQHHYQSASNHLQHHHPAQGSSLPTASRKIGDLAWEEDIRSSKEWLNPGVYVVGELVIVRRSTDEWRYAEVISVAQDGVQLRVGPGLTKDVATRLISTHVKKLAARGVVSVGRALFAPECGHLYHFDCIRENVRHGNLSCPLCRHVLQEKPTVITSVPISGRSPSRIRASPPGDIATPSSHHHGLPAGPAAGHNHISAGHVAIREREGVGPGSSSSAGGANAGASHHSPPLHHHPRQENRAQQLDRGNDAVESNGREGGVGGGGRAGSSASAASGASGSSRTSWEPPRRSEQHSGELISASLERVTEAEERLAIARAYGDDIQLSGHVRAGVAECRRHHPSRSRFPPSSRIGSSSVGTSESAEPASQSLRHDFSPAVRVRLASALGDGSDRGHENSEAVGSSGGGFGLSGFQSEGLVGHLQSRYHTASPLRHPASGAVSGLLSPQQEVQTVEAAVDYNLRLITCPNRRLGWHECGRCDGNNMAVVDTLGYLLPTRREGENGLDYQLNSMMEQGDALVHVAVLFTPSAMKLQFNHNLDESSRQAEVLRLTAIRVNDWFDSHHHLPFVQQLLSERRI</sequence>
<keyword evidence="8" id="KW-1185">Reference proteome</keyword>
<reference evidence="7 8" key="1">
    <citation type="journal article" date="2018" name="Cell">
        <title>The Chara Genome: Secondary Complexity and Implications for Plant Terrestrialization.</title>
        <authorList>
            <person name="Nishiyama T."/>
            <person name="Sakayama H."/>
            <person name="Vries J.D."/>
            <person name="Buschmann H."/>
            <person name="Saint-Marcoux D."/>
            <person name="Ullrich K.K."/>
            <person name="Haas F.B."/>
            <person name="Vanderstraeten L."/>
            <person name="Becker D."/>
            <person name="Lang D."/>
            <person name="Vosolsobe S."/>
            <person name="Rombauts S."/>
            <person name="Wilhelmsson P.K.I."/>
            <person name="Janitza P."/>
            <person name="Kern R."/>
            <person name="Heyl A."/>
            <person name="Rumpler F."/>
            <person name="Villalobos L.I.A.C."/>
            <person name="Clay J.M."/>
            <person name="Skokan R."/>
            <person name="Toyoda A."/>
            <person name="Suzuki Y."/>
            <person name="Kagoshima H."/>
            <person name="Schijlen E."/>
            <person name="Tajeshwar N."/>
            <person name="Catarino B."/>
            <person name="Hetherington A.J."/>
            <person name="Saltykova A."/>
            <person name="Bonnot C."/>
            <person name="Breuninger H."/>
            <person name="Symeonidi A."/>
            <person name="Radhakrishnan G.V."/>
            <person name="Van Nieuwerburgh F."/>
            <person name="Deforce D."/>
            <person name="Chang C."/>
            <person name="Karol K.G."/>
            <person name="Hedrich R."/>
            <person name="Ulvskov P."/>
            <person name="Glockner G."/>
            <person name="Delwiche C.F."/>
            <person name="Petrasek J."/>
            <person name="Van de Peer Y."/>
            <person name="Friml J."/>
            <person name="Beilby M."/>
            <person name="Dolan L."/>
            <person name="Kohara Y."/>
            <person name="Sugano S."/>
            <person name="Fujiyama A."/>
            <person name="Delaux P.-M."/>
            <person name="Quint M."/>
            <person name="TheiBen G."/>
            <person name="Hagemann M."/>
            <person name="Harholt J."/>
            <person name="Dunand C."/>
            <person name="Zachgo S."/>
            <person name="Langdale J."/>
            <person name="Maumus F."/>
            <person name="Straeten D.V.D."/>
            <person name="Gould S.B."/>
            <person name="Rensing S.A."/>
        </authorList>
    </citation>
    <scope>NUCLEOTIDE SEQUENCE [LARGE SCALE GENOMIC DNA]</scope>
    <source>
        <strain evidence="7 8">S276</strain>
    </source>
</reference>
<feature type="region of interest" description="Disordered" evidence="5">
    <location>
        <begin position="897"/>
        <end position="916"/>
    </location>
</feature>
<feature type="region of interest" description="Disordered" evidence="5">
    <location>
        <begin position="470"/>
        <end position="537"/>
    </location>
</feature>
<dbReference type="InterPro" id="IPR013083">
    <property type="entry name" value="Znf_RING/FYVE/PHD"/>
</dbReference>
<feature type="compositionally biased region" description="Polar residues" evidence="5">
    <location>
        <begin position="489"/>
        <end position="523"/>
    </location>
</feature>
<dbReference type="Proteomes" id="UP000265515">
    <property type="component" value="Unassembled WGS sequence"/>
</dbReference>
<protein>
    <recommendedName>
        <fullName evidence="6">RING-type domain-containing protein</fullName>
    </recommendedName>
</protein>
<feature type="compositionally biased region" description="Polar residues" evidence="5">
    <location>
        <begin position="326"/>
        <end position="340"/>
    </location>
</feature>
<dbReference type="SUPFAM" id="SSF57850">
    <property type="entry name" value="RING/U-box"/>
    <property type="match status" value="1"/>
</dbReference>
<feature type="compositionally biased region" description="Low complexity" evidence="5">
    <location>
        <begin position="724"/>
        <end position="740"/>
    </location>
</feature>
<dbReference type="PROSITE" id="PS50089">
    <property type="entry name" value="ZF_RING_2"/>
    <property type="match status" value="1"/>
</dbReference>
<dbReference type="InterPro" id="IPR001841">
    <property type="entry name" value="Znf_RING"/>
</dbReference>
<feature type="region of interest" description="Disordered" evidence="5">
    <location>
        <begin position="129"/>
        <end position="262"/>
    </location>
</feature>
<dbReference type="GO" id="GO:0008270">
    <property type="term" value="F:zinc ion binding"/>
    <property type="evidence" value="ECO:0007669"/>
    <property type="project" value="UniProtKB-KW"/>
</dbReference>
<feature type="domain" description="RING-type" evidence="6">
    <location>
        <begin position="631"/>
        <end position="656"/>
    </location>
</feature>
<feature type="compositionally biased region" description="Polar residues" evidence="5">
    <location>
        <begin position="470"/>
        <end position="482"/>
    </location>
</feature>
<keyword evidence="1" id="KW-0479">Metal-binding</keyword>
<proteinExistence type="predicted"/>
<organism evidence="7 8">
    <name type="scientific">Chara braunii</name>
    <name type="common">Braun's stonewort</name>
    <dbReference type="NCBI Taxonomy" id="69332"/>
    <lineage>
        <taxon>Eukaryota</taxon>
        <taxon>Viridiplantae</taxon>
        <taxon>Streptophyta</taxon>
        <taxon>Charophyceae</taxon>
        <taxon>Charales</taxon>
        <taxon>Characeae</taxon>
        <taxon>Chara</taxon>
    </lineage>
</organism>
<evidence type="ECO:0000256" key="2">
    <source>
        <dbReference type="ARBA" id="ARBA00022771"/>
    </source>
</evidence>
<evidence type="ECO:0000256" key="1">
    <source>
        <dbReference type="ARBA" id="ARBA00022723"/>
    </source>
</evidence>
<keyword evidence="3" id="KW-0862">Zinc</keyword>
<evidence type="ECO:0000256" key="4">
    <source>
        <dbReference type="PROSITE-ProRule" id="PRU00175"/>
    </source>
</evidence>
<comment type="caution">
    <text evidence="7">The sequence shown here is derived from an EMBL/GenBank/DDBJ whole genome shotgun (WGS) entry which is preliminary data.</text>
</comment>
<feature type="compositionally biased region" description="Low complexity" evidence="5">
    <location>
        <begin position="44"/>
        <end position="67"/>
    </location>
</feature>
<dbReference type="OrthoDB" id="687730at2759"/>
<feature type="compositionally biased region" description="Low complexity" evidence="5">
    <location>
        <begin position="779"/>
        <end position="795"/>
    </location>
</feature>
<feature type="region of interest" description="Disordered" evidence="5">
    <location>
        <begin position="847"/>
        <end position="885"/>
    </location>
</feature>
<feature type="compositionally biased region" description="Low complexity" evidence="5">
    <location>
        <begin position="227"/>
        <end position="250"/>
    </location>
</feature>
<feature type="compositionally biased region" description="Basic and acidic residues" evidence="5">
    <location>
        <begin position="411"/>
        <end position="423"/>
    </location>
</feature>
<keyword evidence="2 4" id="KW-0863">Zinc-finger</keyword>
<dbReference type="EMBL" id="BFEA01000265">
    <property type="protein sequence ID" value="GBG77336.1"/>
    <property type="molecule type" value="Genomic_DNA"/>
</dbReference>
<evidence type="ECO:0000256" key="3">
    <source>
        <dbReference type="ARBA" id="ARBA00022833"/>
    </source>
</evidence>
<evidence type="ECO:0000259" key="6">
    <source>
        <dbReference type="PROSITE" id="PS50089"/>
    </source>
</evidence>
<dbReference type="Pfam" id="PF00097">
    <property type="entry name" value="zf-C3HC4"/>
    <property type="match status" value="1"/>
</dbReference>